<keyword evidence="1" id="KW-0460">Magnesium</keyword>
<dbReference type="RefSeq" id="WP_006008382.1">
    <property type="nucleotide sequence ID" value="NZ_BAEQ01000006.1"/>
</dbReference>
<organism evidence="2 3">
    <name type="scientific">Brumicola pallidula DSM 14239 = ACAM 615</name>
    <dbReference type="NCBI Taxonomy" id="1121922"/>
    <lineage>
        <taxon>Bacteria</taxon>
        <taxon>Pseudomonadati</taxon>
        <taxon>Pseudomonadota</taxon>
        <taxon>Gammaproteobacteria</taxon>
        <taxon>Alteromonadales</taxon>
        <taxon>Alteromonadaceae</taxon>
        <taxon>Brumicola</taxon>
    </lineage>
</organism>
<keyword evidence="2" id="KW-0489">Methyltransferase</keyword>
<dbReference type="STRING" id="1121922.GCA_000428905_02090"/>
<dbReference type="GO" id="GO:0008168">
    <property type="term" value="F:methyltransferase activity"/>
    <property type="evidence" value="ECO:0007669"/>
    <property type="project" value="UniProtKB-KW"/>
</dbReference>
<reference evidence="3" key="1">
    <citation type="journal article" date="2014" name="Environ. Microbiol.">
        <title>Comparative genomics of the marine bacterial genus Glaciecola reveals the high degree of genomic diversity and genomic characteristic for cold adaptation.</title>
        <authorList>
            <person name="Qin Q.L."/>
            <person name="Xie B.B."/>
            <person name="Yu Y."/>
            <person name="Shu Y.L."/>
            <person name="Rong J.C."/>
            <person name="Zhang Y.J."/>
            <person name="Zhao D.L."/>
            <person name="Chen X.L."/>
            <person name="Zhang X.Y."/>
            <person name="Chen B."/>
            <person name="Zhou B.C."/>
            <person name="Zhang Y.Z."/>
        </authorList>
    </citation>
    <scope>NUCLEOTIDE SEQUENCE [LARGE SCALE GENOMIC DNA]</scope>
    <source>
        <strain evidence="3">ACAM 615</strain>
    </source>
</reference>
<keyword evidence="2" id="KW-0808">Transferase</keyword>
<accession>K6ZUV5</accession>
<dbReference type="AlphaFoldDB" id="K6ZUV5"/>
<evidence type="ECO:0000313" key="2">
    <source>
        <dbReference type="EMBL" id="GAC27115.1"/>
    </source>
</evidence>
<protein>
    <submittedName>
        <fullName evidence="2">Dimethylmenaquinone methyltransferase</fullName>
    </submittedName>
</protein>
<comment type="cofactor">
    <cofactor evidence="1">
        <name>Mg(2+)</name>
        <dbReference type="ChEBI" id="CHEBI:18420"/>
    </cofactor>
</comment>
<dbReference type="PANTHER" id="PTHR33254">
    <property type="entry name" value="4-HYDROXY-4-METHYL-2-OXOGLUTARATE ALDOLASE 3-RELATED"/>
    <property type="match status" value="1"/>
</dbReference>
<dbReference type="SUPFAM" id="SSF89562">
    <property type="entry name" value="RraA-like"/>
    <property type="match status" value="1"/>
</dbReference>
<dbReference type="OrthoDB" id="8717144at2"/>
<gene>
    <name evidence="2" type="ORF">GPAL_0234</name>
</gene>
<keyword evidence="3" id="KW-1185">Reference proteome</keyword>
<dbReference type="Pfam" id="PF03737">
    <property type="entry name" value="RraA-like"/>
    <property type="match status" value="1"/>
</dbReference>
<dbReference type="EMBL" id="BAEQ01000006">
    <property type="protein sequence ID" value="GAC27115.1"/>
    <property type="molecule type" value="Genomic_DNA"/>
</dbReference>
<sequence length="206" mass="22142">MTDPTYNDFAQVSSCDLADALPRHQFMHYAIHPLWSNMPRIAGRAFTVHCGQGDNLMLHAAIYAAQAGDILVVQANDQYAVSGGNVCAIAQARGITGFVIDGVIRDIDEVVDIKFPVHALGTCPKPGAKKVYIPLNNPVVCGGVNVHTGDIIVADNDGIAVIPKAQAKEALATAVSRRDTDAQQTLAQWQSKHEQNVKDILHKLTP</sequence>
<dbReference type="PANTHER" id="PTHR33254:SF16">
    <property type="entry name" value="BLR3842 PROTEIN"/>
    <property type="match status" value="1"/>
</dbReference>
<evidence type="ECO:0000256" key="1">
    <source>
        <dbReference type="PIRSR" id="PIRSR605493-1"/>
    </source>
</evidence>
<comment type="caution">
    <text evidence="2">The sequence shown here is derived from an EMBL/GenBank/DDBJ whole genome shotgun (WGS) entry which is preliminary data.</text>
</comment>
<feature type="binding site" evidence="1">
    <location>
        <position position="105"/>
    </location>
    <ligand>
        <name>substrate</name>
    </ligand>
</feature>
<feature type="binding site" evidence="1">
    <location>
        <begin position="83"/>
        <end position="86"/>
    </location>
    <ligand>
        <name>substrate</name>
    </ligand>
</feature>
<evidence type="ECO:0000313" key="3">
    <source>
        <dbReference type="Proteomes" id="UP000006251"/>
    </source>
</evidence>
<name>K6ZUV5_9ALTE</name>
<dbReference type="Proteomes" id="UP000006251">
    <property type="component" value="Unassembled WGS sequence"/>
</dbReference>
<dbReference type="InterPro" id="IPR005493">
    <property type="entry name" value="RraA/RraA-like"/>
</dbReference>
<keyword evidence="1" id="KW-0479">Metal-binding</keyword>
<feature type="binding site" evidence="1">
    <location>
        <position position="106"/>
    </location>
    <ligand>
        <name>Mg(2+)</name>
        <dbReference type="ChEBI" id="CHEBI:18420"/>
    </ligand>
</feature>
<proteinExistence type="predicted"/>
<dbReference type="InterPro" id="IPR036704">
    <property type="entry name" value="RraA/RraA-like_sf"/>
</dbReference>
<dbReference type="CDD" id="cd16841">
    <property type="entry name" value="RraA_family"/>
    <property type="match status" value="1"/>
</dbReference>
<dbReference type="GO" id="GO:0046872">
    <property type="term" value="F:metal ion binding"/>
    <property type="evidence" value="ECO:0007669"/>
    <property type="project" value="UniProtKB-KW"/>
</dbReference>
<dbReference type="Gene3D" id="3.50.30.40">
    <property type="entry name" value="Ribonuclease E inhibitor RraA/RraA-like"/>
    <property type="match status" value="1"/>
</dbReference>
<dbReference type="GO" id="GO:0032259">
    <property type="term" value="P:methylation"/>
    <property type="evidence" value="ECO:0007669"/>
    <property type="project" value="UniProtKB-KW"/>
</dbReference>